<gene>
    <name evidence="2" type="ORF">Naga_100043g9</name>
</gene>
<evidence type="ECO:0000256" key="1">
    <source>
        <dbReference type="SAM" id="MobiDB-lite"/>
    </source>
</evidence>
<feature type="compositionally biased region" description="Low complexity" evidence="1">
    <location>
        <begin position="41"/>
        <end position="64"/>
    </location>
</feature>
<protein>
    <submittedName>
        <fullName evidence="2">Uncharacterized protein</fullName>
    </submittedName>
</protein>
<evidence type="ECO:0000313" key="2">
    <source>
        <dbReference type="EMBL" id="EWM23171.1"/>
    </source>
</evidence>
<reference evidence="2 3" key="1">
    <citation type="journal article" date="2014" name="Mol. Plant">
        <title>Chromosome Scale Genome Assembly and Transcriptome Profiling of Nannochloropsis gaditana in Nitrogen Depletion.</title>
        <authorList>
            <person name="Corteggiani Carpinelli E."/>
            <person name="Telatin A."/>
            <person name="Vitulo N."/>
            <person name="Forcato C."/>
            <person name="D'Angelo M."/>
            <person name="Schiavon R."/>
            <person name="Vezzi A."/>
            <person name="Giacometti G.M."/>
            <person name="Morosinotto T."/>
            <person name="Valle G."/>
        </authorList>
    </citation>
    <scope>NUCLEOTIDE SEQUENCE [LARGE SCALE GENOMIC DNA]</scope>
    <source>
        <strain evidence="2 3">B-31</strain>
    </source>
</reference>
<organism evidence="2 3">
    <name type="scientific">Nannochloropsis gaditana</name>
    <dbReference type="NCBI Taxonomy" id="72520"/>
    <lineage>
        <taxon>Eukaryota</taxon>
        <taxon>Sar</taxon>
        <taxon>Stramenopiles</taxon>
        <taxon>Ochrophyta</taxon>
        <taxon>Eustigmatophyceae</taxon>
        <taxon>Eustigmatales</taxon>
        <taxon>Monodopsidaceae</taxon>
        <taxon>Nannochloropsis</taxon>
    </lineage>
</organism>
<keyword evidence="3" id="KW-1185">Reference proteome</keyword>
<feature type="region of interest" description="Disordered" evidence="1">
    <location>
        <begin position="1"/>
        <end position="65"/>
    </location>
</feature>
<accession>W7TRL3</accession>
<dbReference type="Proteomes" id="UP000019335">
    <property type="component" value="Chromosome 18"/>
</dbReference>
<sequence length="158" mass="17086">MLLPCSSTKCGLSWSSSETNPSGSSTSVTLRPRSIPPSALPSPSSSSSFCPVSSSTSVDPSLSSGQQFLDAPATSSCCDGVCRVRSHEFVGCCQGRDLKRSTFYHKVSPRVVDGRAHAVDERKQHMEVPRKRVEELSEEEDAKHFHEYELKNAVLPGG</sequence>
<dbReference type="EMBL" id="AZIL01001816">
    <property type="protein sequence ID" value="EWM23171.1"/>
    <property type="molecule type" value="Genomic_DNA"/>
</dbReference>
<dbReference type="AlphaFoldDB" id="W7TRL3"/>
<feature type="compositionally biased region" description="Low complexity" evidence="1">
    <location>
        <begin position="13"/>
        <end position="33"/>
    </location>
</feature>
<name>W7TRL3_9STRA</name>
<proteinExistence type="predicted"/>
<feature type="compositionally biased region" description="Polar residues" evidence="1">
    <location>
        <begin position="1"/>
        <end position="10"/>
    </location>
</feature>
<evidence type="ECO:0000313" key="3">
    <source>
        <dbReference type="Proteomes" id="UP000019335"/>
    </source>
</evidence>
<comment type="caution">
    <text evidence="2">The sequence shown here is derived from an EMBL/GenBank/DDBJ whole genome shotgun (WGS) entry which is preliminary data.</text>
</comment>